<accession>A0ABR2HC71</accession>
<sequence>MSYKNTAAYEVISDFLEREPDLEDLQVIGNQICLMQDSSCPKFEDVENAFLWFNGNWKELKPYLECVFMLLMMSQRKIITFPDNANDKITFNKENIPKDS</sequence>
<organism evidence="1 2">
    <name type="scientific">Tritrichomonas musculus</name>
    <dbReference type="NCBI Taxonomy" id="1915356"/>
    <lineage>
        <taxon>Eukaryota</taxon>
        <taxon>Metamonada</taxon>
        <taxon>Parabasalia</taxon>
        <taxon>Tritrichomonadida</taxon>
        <taxon>Tritrichomonadidae</taxon>
        <taxon>Tritrichomonas</taxon>
    </lineage>
</organism>
<gene>
    <name evidence="1" type="ORF">M9Y10_024485</name>
</gene>
<keyword evidence="2" id="KW-1185">Reference proteome</keyword>
<proteinExistence type="predicted"/>
<evidence type="ECO:0000313" key="2">
    <source>
        <dbReference type="Proteomes" id="UP001470230"/>
    </source>
</evidence>
<protein>
    <submittedName>
        <fullName evidence="1">Uncharacterized protein</fullName>
    </submittedName>
</protein>
<name>A0ABR2HC71_9EUKA</name>
<evidence type="ECO:0000313" key="1">
    <source>
        <dbReference type="EMBL" id="KAK8844274.1"/>
    </source>
</evidence>
<reference evidence="1 2" key="1">
    <citation type="submission" date="2024-04" db="EMBL/GenBank/DDBJ databases">
        <title>Tritrichomonas musculus Genome.</title>
        <authorList>
            <person name="Alves-Ferreira E."/>
            <person name="Grigg M."/>
            <person name="Lorenzi H."/>
            <person name="Galac M."/>
        </authorList>
    </citation>
    <scope>NUCLEOTIDE SEQUENCE [LARGE SCALE GENOMIC DNA]</scope>
    <source>
        <strain evidence="1 2">EAF2021</strain>
    </source>
</reference>
<dbReference type="EMBL" id="JAPFFF010000033">
    <property type="protein sequence ID" value="KAK8844274.1"/>
    <property type="molecule type" value="Genomic_DNA"/>
</dbReference>
<dbReference type="Proteomes" id="UP001470230">
    <property type="component" value="Unassembled WGS sequence"/>
</dbReference>
<comment type="caution">
    <text evidence="1">The sequence shown here is derived from an EMBL/GenBank/DDBJ whole genome shotgun (WGS) entry which is preliminary data.</text>
</comment>